<organism evidence="1 2">
    <name type="scientific">Thanatephorus cucumeris (strain AG1-IB / isolate 7/3/14)</name>
    <name type="common">Lettuce bottom rot fungus</name>
    <name type="synonym">Rhizoctonia solani</name>
    <dbReference type="NCBI Taxonomy" id="1108050"/>
    <lineage>
        <taxon>Eukaryota</taxon>
        <taxon>Fungi</taxon>
        <taxon>Dikarya</taxon>
        <taxon>Basidiomycota</taxon>
        <taxon>Agaricomycotina</taxon>
        <taxon>Agaricomycetes</taxon>
        <taxon>Cantharellales</taxon>
        <taxon>Ceratobasidiaceae</taxon>
        <taxon>Rhizoctonia</taxon>
        <taxon>Rhizoctonia solani AG-1</taxon>
    </lineage>
</organism>
<evidence type="ECO:0000313" key="2">
    <source>
        <dbReference type="Proteomes" id="UP000012065"/>
    </source>
</evidence>
<protein>
    <submittedName>
        <fullName evidence="1">Uncharacterized protein</fullName>
    </submittedName>
</protein>
<proteinExistence type="predicted"/>
<reference evidence="1 2" key="1">
    <citation type="journal article" date="2013" name="J. Biotechnol.">
        <title>Establishment and interpretation of the genome sequence of the phytopathogenic fungus Rhizoctonia solani AG1-IB isolate 7/3/14.</title>
        <authorList>
            <person name="Wibberg D.W."/>
            <person name="Jelonek L.J."/>
            <person name="Rupp O.R."/>
            <person name="Hennig M.H."/>
            <person name="Eikmeyer F.E."/>
            <person name="Goesmann A.G."/>
            <person name="Hartmann A.H."/>
            <person name="Borriss R.B."/>
            <person name="Grosch R.G."/>
            <person name="Puehler A.P."/>
            <person name="Schlueter A.S."/>
        </authorList>
    </citation>
    <scope>NUCLEOTIDE SEQUENCE [LARGE SCALE GENOMIC DNA]</scope>
    <source>
        <strain evidence="2">AG1-IB / isolate 7/3/14</strain>
    </source>
</reference>
<accession>M5C3J7</accession>
<dbReference type="AlphaFoldDB" id="M5C3J7"/>
<dbReference type="EMBL" id="CAOJ01013236">
    <property type="protein sequence ID" value="CCO34528.1"/>
    <property type="molecule type" value="Genomic_DNA"/>
</dbReference>
<dbReference type="Proteomes" id="UP000012065">
    <property type="component" value="Unassembled WGS sequence"/>
</dbReference>
<sequence length="212" mass="24273">MSSREFNTFSIEHRNLLLKVVEVKQEVRRGQEQSLVSGAPAERGSDRVARDVVRLQHQAEIYQQDVLASTDLRRRDLHEATPGRRFTDNGVIWPTDYVVFRHNTEAFNRCVCNESNPVFITKDNINMLAVDRQPYMAVAHIRPESPEAGDSDEPTDESYRQILILESKDKTVIMINPNRCYVNDDENTLNEDSLLEMSRAGEALLQATDPNK</sequence>
<dbReference type="HOGENOM" id="CLU_078878_0_0_1"/>
<comment type="caution">
    <text evidence="1">The sequence shown here is derived from an EMBL/GenBank/DDBJ whole genome shotgun (WGS) entry which is preliminary data.</text>
</comment>
<gene>
    <name evidence="1" type="ORF">BN14_08630</name>
</gene>
<evidence type="ECO:0000313" key="1">
    <source>
        <dbReference type="EMBL" id="CCO34528.1"/>
    </source>
</evidence>
<name>M5C3J7_THACB</name>